<keyword evidence="1" id="KW-1133">Transmembrane helix</keyword>
<keyword evidence="3" id="KW-1185">Reference proteome</keyword>
<keyword evidence="1" id="KW-0472">Membrane</keyword>
<evidence type="ECO:0000256" key="1">
    <source>
        <dbReference type="SAM" id="Phobius"/>
    </source>
</evidence>
<dbReference type="OrthoDB" id="7210961at2"/>
<accession>A0A7W9A2X1</accession>
<dbReference type="EMBL" id="JACIJB010000003">
    <property type="protein sequence ID" value="MBB5660461.1"/>
    <property type="molecule type" value="Genomic_DNA"/>
</dbReference>
<feature type="transmembrane region" description="Helical" evidence="1">
    <location>
        <begin position="12"/>
        <end position="30"/>
    </location>
</feature>
<comment type="caution">
    <text evidence="2">The sequence shown here is derived from an EMBL/GenBank/DDBJ whole genome shotgun (WGS) entry which is preliminary data.</text>
</comment>
<dbReference type="RefSeq" id="WP_123285910.1">
    <property type="nucleotide sequence ID" value="NZ_JACIJB010000003.1"/>
</dbReference>
<evidence type="ECO:0000313" key="3">
    <source>
        <dbReference type="Proteomes" id="UP000548978"/>
    </source>
</evidence>
<gene>
    <name evidence="2" type="ORF">FHS65_001206</name>
</gene>
<protein>
    <submittedName>
        <fullName evidence="2">Uncharacterized protein</fullName>
    </submittedName>
</protein>
<sequence length="152" mass="17229">MEDFVERHAVLIAAFPVLWIGAIVTASAVFRRQRGKRIFATSPDSCIFEENRTSGRELGGIRALGVASNALKVCVTRDTLYVMPCFPFSLMFMPEIWGLDHEIKLRRVRTIEERSGLFGRSLVVHLADDKRIELRLRDPDGFRHAIQSAGRT</sequence>
<name>A0A7W9A2X1_9CAUL</name>
<keyword evidence="1" id="KW-0812">Transmembrane</keyword>
<reference evidence="2 3" key="1">
    <citation type="submission" date="2020-08" db="EMBL/GenBank/DDBJ databases">
        <title>Genomic Encyclopedia of Type Strains, Phase IV (KMG-IV): sequencing the most valuable type-strain genomes for metagenomic binning, comparative biology and taxonomic classification.</title>
        <authorList>
            <person name="Goeker M."/>
        </authorList>
    </citation>
    <scope>NUCLEOTIDE SEQUENCE [LARGE SCALE GENOMIC DNA]</scope>
    <source>
        <strain evidence="2 3">DSM 24448</strain>
    </source>
</reference>
<proteinExistence type="predicted"/>
<dbReference type="AlphaFoldDB" id="A0A7W9A2X1"/>
<organism evidence="2 3">
    <name type="scientific">Brevundimonas halotolerans</name>
    <dbReference type="NCBI Taxonomy" id="69670"/>
    <lineage>
        <taxon>Bacteria</taxon>
        <taxon>Pseudomonadati</taxon>
        <taxon>Pseudomonadota</taxon>
        <taxon>Alphaproteobacteria</taxon>
        <taxon>Caulobacterales</taxon>
        <taxon>Caulobacteraceae</taxon>
        <taxon>Brevundimonas</taxon>
    </lineage>
</organism>
<dbReference type="Proteomes" id="UP000548978">
    <property type="component" value="Unassembled WGS sequence"/>
</dbReference>
<evidence type="ECO:0000313" key="2">
    <source>
        <dbReference type="EMBL" id="MBB5660461.1"/>
    </source>
</evidence>